<feature type="compositionally biased region" description="Acidic residues" evidence="1">
    <location>
        <begin position="382"/>
        <end position="396"/>
    </location>
</feature>
<sequence length="463" mass="53099">MIDIQDYFKDSKDLSDSELIKADITAEELIKIYYDYMASLKELEAEGIYLSNRLQFCDHINSVRWRTKDPVHLLTKIVRKRKEAREKKDSTSKYLSINENNYKKIITDLIGLRAIYLFKFQWKLVDNFICENFKINHDEKIVIYHAPEDDLKFYYEDGDKKEVSGARLEYSRQKKSSKYRSTHYIIEANFPHDFKLEIQIRSILDEAWGEIDHFIRYPDHQNDEDLQRKMTILNGAINGCEELATNYIEDFQNKTLEVVKDIFLEEEAAGRVDSEEEAARHVDSEEAAGHVDSEEEATEHVDPEEEAAGHVDSEEEAVGHVDSEEEAAGHVDSEEEAAGHVDSEEEATEHVDSEEEAAGHIDSEEETVGRVDSEKEAAEHVDSEEEAVGQVDSEEVDISKKILESLALQSDVSRIATTAFPSDISKKGASSIFKNMPSSVVERIRKQQDEEEERKAKAFENMT</sequence>
<proteinExistence type="predicted"/>
<feature type="domain" description="RelA/SpoT" evidence="2">
    <location>
        <begin position="65"/>
        <end position="223"/>
    </location>
</feature>
<dbReference type="HOGENOM" id="CLU_592534_0_0_6"/>
<dbReference type="Proteomes" id="UP000013009">
    <property type="component" value="Unassembled WGS sequence"/>
</dbReference>
<dbReference type="CDD" id="cd05399">
    <property type="entry name" value="NT_Rel-Spo_like"/>
    <property type="match status" value="1"/>
</dbReference>
<dbReference type="PANTHER" id="PTHR41773:SF1">
    <property type="entry name" value="RELA_SPOT DOMAIN-CONTAINING PROTEIN"/>
    <property type="match status" value="1"/>
</dbReference>
<dbReference type="PANTHER" id="PTHR41773">
    <property type="entry name" value="GTP PYROPHOSPHATASE-RELATED"/>
    <property type="match status" value="1"/>
</dbReference>
<dbReference type="SUPFAM" id="SSF81301">
    <property type="entry name" value="Nucleotidyltransferase"/>
    <property type="match status" value="1"/>
</dbReference>
<protein>
    <recommendedName>
        <fullName evidence="2">RelA/SpoT domain-containing protein</fullName>
    </recommendedName>
</protein>
<evidence type="ECO:0000313" key="3">
    <source>
        <dbReference type="EMBL" id="ENX33383.1"/>
    </source>
</evidence>
<dbReference type="InterPro" id="IPR007685">
    <property type="entry name" value="RelA_SpoT"/>
</dbReference>
<feature type="non-terminal residue" evidence="3">
    <location>
        <position position="463"/>
    </location>
</feature>
<gene>
    <name evidence="3" type="ORF">F889_02933</name>
</gene>
<dbReference type="SMART" id="SM00954">
    <property type="entry name" value="RelA_SpoT"/>
    <property type="match status" value="1"/>
</dbReference>
<evidence type="ECO:0000313" key="4">
    <source>
        <dbReference type="Proteomes" id="UP000013009"/>
    </source>
</evidence>
<evidence type="ECO:0000259" key="2">
    <source>
        <dbReference type="SMART" id="SM00954"/>
    </source>
</evidence>
<feature type="compositionally biased region" description="Basic and acidic residues" evidence="1">
    <location>
        <begin position="270"/>
        <end position="292"/>
    </location>
</feature>
<dbReference type="EMBL" id="APRZ01000018">
    <property type="protein sequence ID" value="ENX33383.1"/>
    <property type="molecule type" value="Genomic_DNA"/>
</dbReference>
<feature type="compositionally biased region" description="Acidic residues" evidence="1">
    <location>
        <begin position="343"/>
        <end position="356"/>
    </location>
</feature>
<dbReference type="GO" id="GO:0015969">
    <property type="term" value="P:guanosine tetraphosphate metabolic process"/>
    <property type="evidence" value="ECO:0007669"/>
    <property type="project" value="InterPro"/>
</dbReference>
<feature type="compositionally biased region" description="Basic and acidic residues" evidence="1">
    <location>
        <begin position="357"/>
        <end position="381"/>
    </location>
</feature>
<evidence type="ECO:0000256" key="1">
    <source>
        <dbReference type="SAM" id="MobiDB-lite"/>
    </source>
</evidence>
<comment type="caution">
    <text evidence="3">The sequence shown here is derived from an EMBL/GenBank/DDBJ whole genome shotgun (WGS) entry which is preliminary data.</text>
</comment>
<reference evidence="3 4" key="1">
    <citation type="submission" date="2013-02" db="EMBL/GenBank/DDBJ databases">
        <title>The Genome Sequence of Acinetobacter sp. NIPH 1859.</title>
        <authorList>
            <consortium name="The Broad Institute Genome Sequencing Platform"/>
            <consortium name="The Broad Institute Genome Sequencing Center for Infectious Disease"/>
            <person name="Cerqueira G."/>
            <person name="Feldgarden M."/>
            <person name="Courvalin P."/>
            <person name="Perichon B."/>
            <person name="Grillot-Courvalin C."/>
            <person name="Clermont D."/>
            <person name="Rocha E."/>
            <person name="Yoon E.-J."/>
            <person name="Nemec A."/>
            <person name="Walker B."/>
            <person name="Young S.K."/>
            <person name="Zeng Q."/>
            <person name="Gargeya S."/>
            <person name="Fitzgerald M."/>
            <person name="Haas B."/>
            <person name="Abouelleil A."/>
            <person name="Alvarado L."/>
            <person name="Arachchi H.M."/>
            <person name="Berlin A.M."/>
            <person name="Chapman S.B."/>
            <person name="Dewar J."/>
            <person name="Goldberg J."/>
            <person name="Griggs A."/>
            <person name="Gujja S."/>
            <person name="Hansen M."/>
            <person name="Howarth C."/>
            <person name="Imamovic A."/>
            <person name="Larimer J."/>
            <person name="McCowan C."/>
            <person name="Murphy C."/>
            <person name="Neiman D."/>
            <person name="Pearson M."/>
            <person name="Priest M."/>
            <person name="Roberts A."/>
            <person name="Saif S."/>
            <person name="Shea T."/>
            <person name="Sisk P."/>
            <person name="Sykes S."/>
            <person name="Wortman J."/>
            <person name="Nusbaum C."/>
            <person name="Birren B."/>
        </authorList>
    </citation>
    <scope>NUCLEOTIDE SEQUENCE [LARGE SCALE GENOMIC DNA]</scope>
    <source>
        <strain evidence="3 4">NIPH 1859</strain>
    </source>
</reference>
<feature type="region of interest" description="Disordered" evidence="1">
    <location>
        <begin position="444"/>
        <end position="463"/>
    </location>
</feature>
<feature type="region of interest" description="Disordered" evidence="1">
    <location>
        <begin position="270"/>
        <end position="396"/>
    </location>
</feature>
<organism evidence="3 4">
    <name type="scientific">Acinetobacter colistiniresistens</name>
    <dbReference type="NCBI Taxonomy" id="280145"/>
    <lineage>
        <taxon>Bacteria</taxon>
        <taxon>Pseudomonadati</taxon>
        <taxon>Pseudomonadota</taxon>
        <taxon>Gammaproteobacteria</taxon>
        <taxon>Moraxellales</taxon>
        <taxon>Moraxellaceae</taxon>
        <taxon>Acinetobacter</taxon>
    </lineage>
</organism>
<dbReference type="InterPro" id="IPR043519">
    <property type="entry name" value="NT_sf"/>
</dbReference>
<dbReference type="Pfam" id="PF04607">
    <property type="entry name" value="RelA_SpoT"/>
    <property type="match status" value="1"/>
</dbReference>
<name>N9PIT6_9GAMM</name>
<accession>N9PIT6</accession>
<dbReference type="AlphaFoldDB" id="N9PIT6"/>
<feature type="compositionally biased region" description="Basic and acidic residues" evidence="1">
    <location>
        <begin position="307"/>
        <end position="342"/>
    </location>
</feature>
<dbReference type="Gene3D" id="3.30.460.10">
    <property type="entry name" value="Beta Polymerase, domain 2"/>
    <property type="match status" value="1"/>
</dbReference>
<feature type="compositionally biased region" description="Acidic residues" evidence="1">
    <location>
        <begin position="293"/>
        <end position="306"/>
    </location>
</feature>
<keyword evidence="4" id="KW-1185">Reference proteome</keyword>